<proteinExistence type="predicted"/>
<feature type="domain" description="FAD-binding PCMH-type" evidence="2">
    <location>
        <begin position="14"/>
        <end position="178"/>
    </location>
</feature>
<dbReference type="EMBL" id="CP019606">
    <property type="protein sequence ID" value="AQP46909.1"/>
    <property type="molecule type" value="Genomic_DNA"/>
</dbReference>
<dbReference type="InterPro" id="IPR016171">
    <property type="entry name" value="Vanillyl_alc_oxidase_C-sub2"/>
</dbReference>
<dbReference type="PIRSF" id="PIRSF000136">
    <property type="entry name" value="LGO_GLO"/>
    <property type="match status" value="1"/>
</dbReference>
<dbReference type="KEGG" id="tes:BW730_04600"/>
<keyword evidence="4" id="KW-1185">Reference proteome</keyword>
<dbReference type="PANTHER" id="PTHR43762:SF1">
    <property type="entry name" value="D-ARABINONO-1,4-LACTONE OXIDASE"/>
    <property type="match status" value="1"/>
</dbReference>
<dbReference type="STRING" id="1332264.BW730_04600"/>
<dbReference type="RefSeq" id="WP_077685224.1">
    <property type="nucleotide sequence ID" value="NZ_CP019606.1"/>
</dbReference>
<evidence type="ECO:0000313" key="3">
    <source>
        <dbReference type="EMBL" id="AQP46909.1"/>
    </source>
</evidence>
<sequence>MDSNHPGSNWAGNIAYRAAELLRPGTLEELAHEVASRPKVRVLGSRHSFNDLADTDGVLISLEAIRRAPVELVAEGVVRVPAGARHGDLVPELDRLGVAMSNLASLPHISVAGAVATGTHGSGDAIGTLSTQVEAIDFIAADGSRRRVSRGDEDFEGHVVHLGALGVLISLDLNVSPTYEVAQTVFEGLTWEAALGDYEALTASGDSVSLFTTWADAASVDQVWVKTRHPRTAPDLSRLGAHPADGPRHPIPGADASPATEQGGVFGPWHARLPHFRLDFTPSAGAEIQAEYLVPRADLPAAIAAIQSLAHLIAPLLHVSEIRTMRADDLWLSPAYGRDTVGLHFTWKDDQEALFNFLPTLEAALPNSARPHWGKVTTLPAEEIRARYERWPDFAALAARLDPDRKFVGPFLERLGL</sequence>
<evidence type="ECO:0000259" key="2">
    <source>
        <dbReference type="PROSITE" id="PS51387"/>
    </source>
</evidence>
<dbReference type="InterPro" id="IPR006094">
    <property type="entry name" value="Oxid_FAD_bind_N"/>
</dbReference>
<reference evidence="4" key="1">
    <citation type="submission" date="2017-02" db="EMBL/GenBank/DDBJ databases">
        <title>Tessaracoccus aquaemaris sp. nov., isolated from the intestine of a Korean rockfish, Sebastes schlegelii, in a marine aquaculture pond.</title>
        <authorList>
            <person name="Tak E.J."/>
            <person name="Bae J.-W."/>
        </authorList>
    </citation>
    <scope>NUCLEOTIDE SEQUENCE [LARGE SCALE GENOMIC DNA]</scope>
    <source>
        <strain evidence="4">NSG39</strain>
    </source>
</reference>
<dbReference type="Gene3D" id="3.30.70.2530">
    <property type="match status" value="1"/>
</dbReference>
<dbReference type="GO" id="GO:0080049">
    <property type="term" value="F:L-gulono-1,4-lactone dehydrogenase activity"/>
    <property type="evidence" value="ECO:0007669"/>
    <property type="project" value="TreeGrafter"/>
</dbReference>
<accession>A0A1Q2CLE0</accession>
<dbReference type="InterPro" id="IPR016166">
    <property type="entry name" value="FAD-bd_PCMH"/>
</dbReference>
<dbReference type="Gene3D" id="3.30.465.10">
    <property type="match status" value="1"/>
</dbReference>
<organism evidence="3 4">
    <name type="scientific">Tessaracoccus aquimaris</name>
    <dbReference type="NCBI Taxonomy" id="1332264"/>
    <lineage>
        <taxon>Bacteria</taxon>
        <taxon>Bacillati</taxon>
        <taxon>Actinomycetota</taxon>
        <taxon>Actinomycetes</taxon>
        <taxon>Propionibacteriales</taxon>
        <taxon>Propionibacteriaceae</taxon>
        <taxon>Tessaracoccus</taxon>
    </lineage>
</organism>
<dbReference type="InterPro" id="IPR010031">
    <property type="entry name" value="FAD_lactone_oxidase-like"/>
</dbReference>
<keyword evidence="1" id="KW-0560">Oxidoreductase</keyword>
<dbReference type="Pfam" id="PF04030">
    <property type="entry name" value="ALO"/>
    <property type="match status" value="1"/>
</dbReference>
<dbReference type="Proteomes" id="UP000188145">
    <property type="component" value="Chromosome"/>
</dbReference>
<gene>
    <name evidence="3" type="ORF">BW730_04600</name>
</gene>
<dbReference type="OrthoDB" id="9800184at2"/>
<protein>
    <submittedName>
        <fullName evidence="3">FAD-binding protein</fullName>
    </submittedName>
</protein>
<dbReference type="Pfam" id="PF01565">
    <property type="entry name" value="FAD_binding_4"/>
    <property type="match status" value="1"/>
</dbReference>
<dbReference type="SUPFAM" id="SSF56176">
    <property type="entry name" value="FAD-binding/transporter-associated domain-like"/>
    <property type="match status" value="1"/>
</dbReference>
<dbReference type="InterPro" id="IPR036318">
    <property type="entry name" value="FAD-bd_PCMH-like_sf"/>
</dbReference>
<dbReference type="GO" id="GO:0003885">
    <property type="term" value="F:D-arabinono-1,4-lactone oxidase activity"/>
    <property type="evidence" value="ECO:0007669"/>
    <property type="project" value="InterPro"/>
</dbReference>
<dbReference type="PANTHER" id="PTHR43762">
    <property type="entry name" value="L-GULONOLACTONE OXIDASE"/>
    <property type="match status" value="1"/>
</dbReference>
<dbReference type="Gene3D" id="3.30.43.10">
    <property type="entry name" value="Uridine Diphospho-n-acetylenolpyruvylglucosamine Reductase, domain 2"/>
    <property type="match status" value="1"/>
</dbReference>
<dbReference type="InterPro" id="IPR016169">
    <property type="entry name" value="FAD-bd_PCMH_sub2"/>
</dbReference>
<dbReference type="InterPro" id="IPR016167">
    <property type="entry name" value="FAD-bd_PCMH_sub1"/>
</dbReference>
<dbReference type="GO" id="GO:0016020">
    <property type="term" value="C:membrane"/>
    <property type="evidence" value="ECO:0007669"/>
    <property type="project" value="InterPro"/>
</dbReference>
<dbReference type="InterPro" id="IPR007173">
    <property type="entry name" value="ALO_C"/>
</dbReference>
<dbReference type="Gene3D" id="1.10.45.10">
    <property type="entry name" value="Vanillyl-alcohol Oxidase, Chain A, domain 4"/>
    <property type="match status" value="1"/>
</dbReference>
<evidence type="ECO:0000256" key="1">
    <source>
        <dbReference type="ARBA" id="ARBA00023002"/>
    </source>
</evidence>
<name>A0A1Q2CLE0_9ACTN</name>
<evidence type="ECO:0000313" key="4">
    <source>
        <dbReference type="Proteomes" id="UP000188145"/>
    </source>
</evidence>
<dbReference type="Gene3D" id="3.30.70.2520">
    <property type="match status" value="1"/>
</dbReference>
<dbReference type="PROSITE" id="PS51387">
    <property type="entry name" value="FAD_PCMH"/>
    <property type="match status" value="1"/>
</dbReference>
<dbReference type="AlphaFoldDB" id="A0A1Q2CLE0"/>
<dbReference type="GO" id="GO:0071949">
    <property type="term" value="F:FAD binding"/>
    <property type="evidence" value="ECO:0007669"/>
    <property type="project" value="InterPro"/>
</dbReference>